<feature type="region of interest" description="Disordered" evidence="1">
    <location>
        <begin position="33"/>
        <end position="54"/>
    </location>
</feature>
<evidence type="ECO:0000313" key="2">
    <source>
        <dbReference type="EMBL" id="MFC3672098.1"/>
    </source>
</evidence>
<dbReference type="Proteomes" id="UP001595683">
    <property type="component" value="Unassembled WGS sequence"/>
</dbReference>
<accession>A0ABV7V4R9</accession>
<comment type="caution">
    <text evidence="2">The sequence shown here is derived from an EMBL/GenBank/DDBJ whole genome shotgun (WGS) entry which is preliminary data.</text>
</comment>
<evidence type="ECO:0000256" key="1">
    <source>
        <dbReference type="SAM" id="MobiDB-lite"/>
    </source>
</evidence>
<dbReference type="RefSeq" id="WP_191325657.1">
    <property type="nucleotide sequence ID" value="NZ_BMZP01000020.1"/>
</dbReference>
<protein>
    <submittedName>
        <fullName evidence="2">Uncharacterized protein</fullName>
    </submittedName>
</protein>
<reference evidence="3" key="1">
    <citation type="journal article" date="2019" name="Int. J. Syst. Evol. Microbiol.">
        <title>The Global Catalogue of Microorganisms (GCM) 10K type strain sequencing project: providing services to taxonomists for standard genome sequencing and annotation.</title>
        <authorList>
            <consortium name="The Broad Institute Genomics Platform"/>
            <consortium name="The Broad Institute Genome Sequencing Center for Infectious Disease"/>
            <person name="Wu L."/>
            <person name="Ma J."/>
        </authorList>
    </citation>
    <scope>NUCLEOTIDE SEQUENCE [LARGE SCALE GENOMIC DNA]</scope>
    <source>
        <strain evidence="3">KCTC 42224</strain>
    </source>
</reference>
<organism evidence="2 3">
    <name type="scientific">Novosphingobium pokkalii</name>
    <dbReference type="NCBI Taxonomy" id="1770194"/>
    <lineage>
        <taxon>Bacteria</taxon>
        <taxon>Pseudomonadati</taxon>
        <taxon>Pseudomonadota</taxon>
        <taxon>Alphaproteobacteria</taxon>
        <taxon>Sphingomonadales</taxon>
        <taxon>Sphingomonadaceae</taxon>
        <taxon>Novosphingobium</taxon>
    </lineage>
</organism>
<dbReference type="EMBL" id="JBHRYE010000019">
    <property type="protein sequence ID" value="MFC3672098.1"/>
    <property type="molecule type" value="Genomic_DNA"/>
</dbReference>
<gene>
    <name evidence="2" type="ORF">ACFOOT_11745</name>
</gene>
<sequence>MVDLIGGNDHVPPEPVEGTDAVGLLAQCSFGNDKAPGGQQLNPFAGRPPGIENG</sequence>
<keyword evidence="3" id="KW-1185">Reference proteome</keyword>
<evidence type="ECO:0000313" key="3">
    <source>
        <dbReference type="Proteomes" id="UP001595683"/>
    </source>
</evidence>
<name>A0ABV7V4R9_9SPHN</name>
<proteinExistence type="predicted"/>